<feature type="transmembrane region" description="Helical" evidence="8">
    <location>
        <begin position="99"/>
        <end position="116"/>
    </location>
</feature>
<feature type="transmembrane region" description="Helical" evidence="8">
    <location>
        <begin position="15"/>
        <end position="36"/>
    </location>
</feature>
<proteinExistence type="predicted"/>
<organism evidence="10 11">
    <name type="scientific">Paenibacillus riograndensis SBR5</name>
    <dbReference type="NCBI Taxonomy" id="1073571"/>
    <lineage>
        <taxon>Bacteria</taxon>
        <taxon>Bacillati</taxon>
        <taxon>Bacillota</taxon>
        <taxon>Bacilli</taxon>
        <taxon>Bacillales</taxon>
        <taxon>Paenibacillaceae</taxon>
        <taxon>Paenibacillus</taxon>
        <taxon>Paenibacillus sonchi group</taxon>
    </lineage>
</organism>
<reference evidence="11" key="1">
    <citation type="submission" date="2015-03" db="EMBL/GenBank/DDBJ databases">
        <authorList>
            <person name="Wibberg D."/>
        </authorList>
    </citation>
    <scope>NUCLEOTIDE SEQUENCE [LARGE SCALE GENOMIC DNA]</scope>
</reference>
<dbReference type="RefSeq" id="WP_052741537.1">
    <property type="nucleotide sequence ID" value="NZ_LN831776.1"/>
</dbReference>
<feature type="transmembrane region" description="Helical" evidence="8">
    <location>
        <begin position="145"/>
        <end position="164"/>
    </location>
</feature>
<evidence type="ECO:0000256" key="1">
    <source>
        <dbReference type="ARBA" id="ARBA00004651"/>
    </source>
</evidence>
<dbReference type="Pfam" id="PF13231">
    <property type="entry name" value="PMT_2"/>
    <property type="match status" value="1"/>
</dbReference>
<evidence type="ECO:0000256" key="6">
    <source>
        <dbReference type="ARBA" id="ARBA00022989"/>
    </source>
</evidence>
<feature type="transmembrane region" description="Helical" evidence="8">
    <location>
        <begin position="122"/>
        <end position="138"/>
    </location>
</feature>
<dbReference type="GO" id="GO:0016763">
    <property type="term" value="F:pentosyltransferase activity"/>
    <property type="evidence" value="ECO:0007669"/>
    <property type="project" value="TreeGrafter"/>
</dbReference>
<evidence type="ECO:0000256" key="8">
    <source>
        <dbReference type="SAM" id="Phobius"/>
    </source>
</evidence>
<dbReference type="KEGG" id="pri:PRIO_6196"/>
<dbReference type="EMBL" id="LN831776">
    <property type="protein sequence ID" value="CQR58543.1"/>
    <property type="molecule type" value="Genomic_DNA"/>
</dbReference>
<keyword evidence="2" id="KW-1003">Cell membrane</keyword>
<keyword evidence="3" id="KW-0328">Glycosyltransferase</keyword>
<feature type="transmembrane region" description="Helical" evidence="8">
    <location>
        <begin position="68"/>
        <end position="87"/>
    </location>
</feature>
<evidence type="ECO:0000256" key="2">
    <source>
        <dbReference type="ARBA" id="ARBA00022475"/>
    </source>
</evidence>
<feature type="transmembrane region" description="Helical" evidence="8">
    <location>
        <begin position="340"/>
        <end position="359"/>
    </location>
</feature>
<dbReference type="InterPro" id="IPR050297">
    <property type="entry name" value="LipidA_mod_glycosyltrf_83"/>
</dbReference>
<feature type="transmembrane region" description="Helical" evidence="8">
    <location>
        <begin position="212"/>
        <end position="233"/>
    </location>
</feature>
<evidence type="ECO:0000313" key="10">
    <source>
        <dbReference type="EMBL" id="CQR58543.1"/>
    </source>
</evidence>
<name>A0A0E3WJC4_9BACL</name>
<dbReference type="PANTHER" id="PTHR33908">
    <property type="entry name" value="MANNOSYLTRANSFERASE YKCB-RELATED"/>
    <property type="match status" value="1"/>
</dbReference>
<evidence type="ECO:0000259" key="9">
    <source>
        <dbReference type="Pfam" id="PF13231"/>
    </source>
</evidence>
<dbReference type="GO" id="GO:0009103">
    <property type="term" value="P:lipopolysaccharide biosynthetic process"/>
    <property type="evidence" value="ECO:0007669"/>
    <property type="project" value="UniProtKB-ARBA"/>
</dbReference>
<evidence type="ECO:0000256" key="5">
    <source>
        <dbReference type="ARBA" id="ARBA00022692"/>
    </source>
</evidence>
<dbReference type="PANTHER" id="PTHR33908:SF11">
    <property type="entry name" value="MEMBRANE PROTEIN"/>
    <property type="match status" value="1"/>
</dbReference>
<accession>A0A0E3WJC4</accession>
<dbReference type="GO" id="GO:0005886">
    <property type="term" value="C:plasma membrane"/>
    <property type="evidence" value="ECO:0007669"/>
    <property type="project" value="UniProtKB-SubCell"/>
</dbReference>
<dbReference type="HOGENOM" id="CLU_048081_1_0_9"/>
<evidence type="ECO:0000256" key="3">
    <source>
        <dbReference type="ARBA" id="ARBA00022676"/>
    </source>
</evidence>
<dbReference type="Proteomes" id="UP000033163">
    <property type="component" value="Chromosome I"/>
</dbReference>
<sequence>MNVIKCELELNYKKILMGIIFVALVARILVLLNYGYGLSLNSDDMGYWKSAINLISSGKLTYHDPNELTTHIMPGMPVLLASIILIFGKGSIGMTAAKIFMILCGVLSVFTVALIARCLTRNEFVSLLSAFFLAIYIPQLVTDNLLLTESPYTTSLLLMVYYSLVLAEKKKSKYLILLTVFYLISVYLRPAVALYPLVFAIYFLLKKYPVKLLLKHGGIAAIIIIVFLAPWWIRNYVEFDKFIPLSSGVGNPLLLGSFQGVGYPDTISLDDTINDIEQHNKITSWYERFELQEKVAKQRLVEWYDKNPMDFLYSHIVLKPKIMWNYAFYWIPIFDIKSNLVHTSHLIILLCSSIGIIYSMIRNKENKLESFYLFASILYFTYVYSMFFAFNRYNITLMPFVFIGFSIFIYKVYSYLYSFIRKLSGGII</sequence>
<feature type="transmembrane region" description="Helical" evidence="8">
    <location>
        <begin position="396"/>
        <end position="413"/>
    </location>
</feature>
<evidence type="ECO:0000256" key="4">
    <source>
        <dbReference type="ARBA" id="ARBA00022679"/>
    </source>
</evidence>
<feature type="transmembrane region" description="Helical" evidence="8">
    <location>
        <begin position="371"/>
        <end position="390"/>
    </location>
</feature>
<keyword evidence="6 8" id="KW-1133">Transmembrane helix</keyword>
<protein>
    <submittedName>
        <fullName evidence="10">Putative membrane protein</fullName>
    </submittedName>
</protein>
<evidence type="ECO:0000256" key="7">
    <source>
        <dbReference type="ARBA" id="ARBA00023136"/>
    </source>
</evidence>
<dbReference type="AlphaFoldDB" id="A0A0E3WJC4"/>
<evidence type="ECO:0000313" key="11">
    <source>
        <dbReference type="Proteomes" id="UP000033163"/>
    </source>
</evidence>
<dbReference type="PATRIC" id="fig|1073571.4.peg.6617"/>
<keyword evidence="7 8" id="KW-0472">Membrane</keyword>
<comment type="subcellular location">
    <subcellularLocation>
        <location evidence="1">Cell membrane</location>
        <topology evidence="1">Multi-pass membrane protein</topology>
    </subcellularLocation>
</comment>
<keyword evidence="5 8" id="KW-0812">Transmembrane</keyword>
<keyword evidence="4" id="KW-0808">Transferase</keyword>
<feature type="transmembrane region" description="Helical" evidence="8">
    <location>
        <begin position="176"/>
        <end position="205"/>
    </location>
</feature>
<dbReference type="InterPro" id="IPR038731">
    <property type="entry name" value="RgtA/B/C-like"/>
</dbReference>
<gene>
    <name evidence="10" type="ORF">PRIO_6196</name>
</gene>
<feature type="domain" description="Glycosyltransferase RgtA/B/C/D-like" evidence="9">
    <location>
        <begin position="74"/>
        <end position="233"/>
    </location>
</feature>